<dbReference type="Pfam" id="PF23622">
    <property type="entry name" value="LRR_At1g61320_AtMIF1"/>
    <property type="match status" value="1"/>
</dbReference>
<accession>A0ABQ5B104</accession>
<keyword evidence="3" id="KW-1185">Reference proteome</keyword>
<proteinExistence type="predicted"/>
<name>A0ABQ5B104_9ASTR</name>
<sequence length="202" mass="23192">MTATNFRWDGTGLHDYIAFIDNILNHCPTYLNLKKFKLSINYSNRVNYEFKSRANSWIRYAISHNVEEIDLWLWDVGVGSPFFSYDDELFFNTSCITRMTLSSCVFNPPNGAISWERLECLCLFCVTLDEDMIEKILSGCPCLESFNGVITIYPEPDPFEDDSEKQDRARRYGNLNIGPSASAGRHLTQEEAAKEELAIRIS</sequence>
<comment type="caution">
    <text evidence="2">The sequence shown here is derived from an EMBL/GenBank/DDBJ whole genome shotgun (WGS) entry which is preliminary data.</text>
</comment>
<dbReference type="PANTHER" id="PTHR34145:SF28">
    <property type="entry name" value="F-BOX DOMAIN-CONTAINING PROTEIN"/>
    <property type="match status" value="1"/>
</dbReference>
<feature type="domain" description="At1g61320/AtMIF1 LRR" evidence="1">
    <location>
        <begin position="32"/>
        <end position="146"/>
    </location>
</feature>
<evidence type="ECO:0000313" key="2">
    <source>
        <dbReference type="EMBL" id="GJT08601.1"/>
    </source>
</evidence>
<organism evidence="2 3">
    <name type="scientific">Tanacetum coccineum</name>
    <dbReference type="NCBI Taxonomy" id="301880"/>
    <lineage>
        <taxon>Eukaryota</taxon>
        <taxon>Viridiplantae</taxon>
        <taxon>Streptophyta</taxon>
        <taxon>Embryophyta</taxon>
        <taxon>Tracheophyta</taxon>
        <taxon>Spermatophyta</taxon>
        <taxon>Magnoliopsida</taxon>
        <taxon>eudicotyledons</taxon>
        <taxon>Gunneridae</taxon>
        <taxon>Pentapetalae</taxon>
        <taxon>asterids</taxon>
        <taxon>campanulids</taxon>
        <taxon>Asterales</taxon>
        <taxon>Asteraceae</taxon>
        <taxon>Asteroideae</taxon>
        <taxon>Anthemideae</taxon>
        <taxon>Anthemidinae</taxon>
        <taxon>Tanacetum</taxon>
    </lineage>
</organism>
<reference evidence="2" key="2">
    <citation type="submission" date="2022-01" db="EMBL/GenBank/DDBJ databases">
        <authorList>
            <person name="Yamashiro T."/>
            <person name="Shiraishi A."/>
            <person name="Satake H."/>
            <person name="Nakayama K."/>
        </authorList>
    </citation>
    <scope>NUCLEOTIDE SEQUENCE</scope>
</reference>
<evidence type="ECO:0000313" key="3">
    <source>
        <dbReference type="Proteomes" id="UP001151760"/>
    </source>
</evidence>
<dbReference type="InterPro" id="IPR055357">
    <property type="entry name" value="LRR_At1g61320_AtMIF1"/>
</dbReference>
<dbReference type="Proteomes" id="UP001151760">
    <property type="component" value="Unassembled WGS sequence"/>
</dbReference>
<evidence type="ECO:0000259" key="1">
    <source>
        <dbReference type="Pfam" id="PF23622"/>
    </source>
</evidence>
<gene>
    <name evidence="2" type="ORF">Tco_0843063</name>
</gene>
<protein>
    <submittedName>
        <fullName evidence="2">Ribonuclease H-like domain-containing protein</fullName>
    </submittedName>
</protein>
<dbReference type="InterPro" id="IPR053772">
    <property type="entry name" value="At1g61320/At1g61330-like"/>
</dbReference>
<dbReference type="PANTHER" id="PTHR34145">
    <property type="entry name" value="OS02G0105600 PROTEIN"/>
    <property type="match status" value="1"/>
</dbReference>
<reference evidence="2" key="1">
    <citation type="journal article" date="2022" name="Int. J. Mol. Sci.">
        <title>Draft Genome of Tanacetum Coccineum: Genomic Comparison of Closely Related Tanacetum-Family Plants.</title>
        <authorList>
            <person name="Yamashiro T."/>
            <person name="Shiraishi A."/>
            <person name="Nakayama K."/>
            <person name="Satake H."/>
        </authorList>
    </citation>
    <scope>NUCLEOTIDE SEQUENCE</scope>
</reference>
<dbReference type="EMBL" id="BQNB010012843">
    <property type="protein sequence ID" value="GJT08601.1"/>
    <property type="molecule type" value="Genomic_DNA"/>
</dbReference>